<reference evidence="1" key="1">
    <citation type="submission" date="2022-05" db="EMBL/GenBank/DDBJ databases">
        <title>The Musa troglodytarum L. genome provides insights into the mechanism of non-climacteric behaviour and enrichment of carotenoids.</title>
        <authorList>
            <person name="Wang J."/>
        </authorList>
    </citation>
    <scope>NUCLEOTIDE SEQUENCE</scope>
    <source>
        <tissue evidence="1">Leaf</tissue>
    </source>
</reference>
<protein>
    <submittedName>
        <fullName evidence="1">NEDD8-conjugating enzyme</fullName>
    </submittedName>
</protein>
<keyword evidence="2" id="KW-1185">Reference proteome</keyword>
<dbReference type="OrthoDB" id="10249039at2759"/>
<dbReference type="AlphaFoldDB" id="A0A9E7HW30"/>
<proteinExistence type="predicted"/>
<accession>A0A9E7HW30</accession>
<dbReference type="EMBL" id="CP097510">
    <property type="protein sequence ID" value="URE37032.1"/>
    <property type="molecule type" value="Genomic_DNA"/>
</dbReference>
<evidence type="ECO:0000313" key="2">
    <source>
        <dbReference type="Proteomes" id="UP001055439"/>
    </source>
</evidence>
<dbReference type="Proteomes" id="UP001055439">
    <property type="component" value="Chromosome 8"/>
</dbReference>
<gene>
    <name evidence="1" type="ORF">MUK42_37440</name>
</gene>
<evidence type="ECO:0000313" key="1">
    <source>
        <dbReference type="EMBL" id="URE37032.1"/>
    </source>
</evidence>
<sequence length="140" mass="15813">MRLLFPLPRSLLCPFSLFSSPSLRFPKREAVFTFVVGGDHINRRPPVAVLRRLYPVRPRLILSEIGLYVAKIGDRSASATEIRLLWSYIHLHLACHPFSFPVQDDPTLSLLIRSVAASSFDLSPFASRVRAFHADASRNL</sequence>
<name>A0A9E7HW30_9LILI</name>
<organism evidence="1 2">
    <name type="scientific">Musa troglodytarum</name>
    <name type="common">fe'i banana</name>
    <dbReference type="NCBI Taxonomy" id="320322"/>
    <lineage>
        <taxon>Eukaryota</taxon>
        <taxon>Viridiplantae</taxon>
        <taxon>Streptophyta</taxon>
        <taxon>Embryophyta</taxon>
        <taxon>Tracheophyta</taxon>
        <taxon>Spermatophyta</taxon>
        <taxon>Magnoliopsida</taxon>
        <taxon>Liliopsida</taxon>
        <taxon>Zingiberales</taxon>
        <taxon>Musaceae</taxon>
        <taxon>Musa</taxon>
    </lineage>
</organism>